<comment type="caution">
    <text evidence="2">The sequence shown here is derived from an EMBL/GenBank/DDBJ whole genome shotgun (WGS) entry which is preliminary data.</text>
</comment>
<reference evidence="3" key="1">
    <citation type="journal article" date="2019" name="Int. J. Syst. Evol. Microbiol.">
        <title>The Global Catalogue of Microorganisms (GCM) 10K type strain sequencing project: providing services to taxonomists for standard genome sequencing and annotation.</title>
        <authorList>
            <consortium name="The Broad Institute Genomics Platform"/>
            <consortium name="The Broad Institute Genome Sequencing Center for Infectious Disease"/>
            <person name="Wu L."/>
            <person name="Ma J."/>
        </authorList>
    </citation>
    <scope>NUCLEOTIDE SEQUENCE [LARGE SCALE GENOMIC DNA]</scope>
    <source>
        <strain evidence="3">CCUG 43304</strain>
    </source>
</reference>
<accession>A0ABW1VGA8</accession>
<dbReference type="Pfam" id="PF02627">
    <property type="entry name" value="CMD"/>
    <property type="match status" value="1"/>
</dbReference>
<keyword evidence="3" id="KW-1185">Reference proteome</keyword>
<dbReference type="PANTHER" id="PTHR33570">
    <property type="entry name" value="4-CARBOXYMUCONOLACTONE DECARBOXYLASE FAMILY PROTEIN"/>
    <property type="match status" value="1"/>
</dbReference>
<dbReference type="InterPro" id="IPR029032">
    <property type="entry name" value="AhpD-like"/>
</dbReference>
<dbReference type="InterPro" id="IPR052512">
    <property type="entry name" value="4CMD/NDH-1_regulator"/>
</dbReference>
<evidence type="ECO:0000313" key="3">
    <source>
        <dbReference type="Proteomes" id="UP001596306"/>
    </source>
</evidence>
<dbReference type="PANTHER" id="PTHR33570:SF9">
    <property type="entry name" value="BLL4600 PROTEIN"/>
    <property type="match status" value="1"/>
</dbReference>
<protein>
    <submittedName>
        <fullName evidence="2">Carboxymuconolactone decarboxylase family protein</fullName>
    </submittedName>
</protein>
<dbReference type="EMBL" id="JBHSTP010000003">
    <property type="protein sequence ID" value="MFC6357141.1"/>
    <property type="molecule type" value="Genomic_DNA"/>
</dbReference>
<dbReference type="SUPFAM" id="SSF69118">
    <property type="entry name" value="AhpD-like"/>
    <property type="match status" value="1"/>
</dbReference>
<gene>
    <name evidence="2" type="ORF">ACFQB0_13605</name>
</gene>
<dbReference type="Gene3D" id="1.20.1290.10">
    <property type="entry name" value="AhpD-like"/>
    <property type="match status" value="1"/>
</dbReference>
<name>A0ABW1VGA8_9MICO</name>
<dbReference type="Proteomes" id="UP001596306">
    <property type="component" value="Unassembled WGS sequence"/>
</dbReference>
<proteinExistence type="predicted"/>
<organism evidence="2 3">
    <name type="scientific">Luethyella okanaganae</name>
    <dbReference type="NCBI Taxonomy" id="69372"/>
    <lineage>
        <taxon>Bacteria</taxon>
        <taxon>Bacillati</taxon>
        <taxon>Actinomycetota</taxon>
        <taxon>Actinomycetes</taxon>
        <taxon>Micrococcales</taxon>
        <taxon>Microbacteriaceae</taxon>
        <taxon>Luethyella</taxon>
    </lineage>
</organism>
<evidence type="ECO:0000259" key="1">
    <source>
        <dbReference type="Pfam" id="PF02627"/>
    </source>
</evidence>
<dbReference type="InterPro" id="IPR003779">
    <property type="entry name" value="CMD-like"/>
</dbReference>
<feature type="domain" description="Carboxymuconolactone decarboxylase-like" evidence="1">
    <location>
        <begin position="18"/>
        <end position="101"/>
    </location>
</feature>
<dbReference type="RefSeq" id="WP_386732651.1">
    <property type="nucleotide sequence ID" value="NZ_JBHSTP010000003.1"/>
</dbReference>
<evidence type="ECO:0000313" key="2">
    <source>
        <dbReference type="EMBL" id="MFC6357141.1"/>
    </source>
</evidence>
<sequence>MTDSELTLAQRAIGDFAPKLVELTDDVLFGDVWARSELPRRDRSLITVASLVTSGSTEQLVGHLRIAKQNGLTETELKEAIIHLAFYAGWPKAMSAIQLAKRVFAEDEIEGGPS</sequence>